<dbReference type="SUPFAM" id="SSF54001">
    <property type="entry name" value="Cysteine proteinases"/>
    <property type="match status" value="1"/>
</dbReference>
<protein>
    <submittedName>
        <fullName evidence="2">Transglutaminase</fullName>
    </submittedName>
</protein>
<dbReference type="OrthoDB" id="1523787at2"/>
<evidence type="ECO:0000256" key="1">
    <source>
        <dbReference type="SAM" id="Phobius"/>
    </source>
</evidence>
<dbReference type="InterPro" id="IPR038765">
    <property type="entry name" value="Papain-like_cys_pep_sf"/>
</dbReference>
<dbReference type="RefSeq" id="WP_014084168.1">
    <property type="nucleotide sequence ID" value="NZ_CBCSFI010000031.1"/>
</dbReference>
<keyword evidence="1" id="KW-0812">Transmembrane</keyword>
<dbReference type="EMBL" id="PCMW01000032">
    <property type="protein sequence ID" value="PDS25201.1"/>
    <property type="molecule type" value="Genomic_DNA"/>
</dbReference>
<organism evidence="2 3">
    <name type="scientific">Flavobacterium branchiophilum</name>
    <dbReference type="NCBI Taxonomy" id="55197"/>
    <lineage>
        <taxon>Bacteria</taxon>
        <taxon>Pseudomonadati</taxon>
        <taxon>Bacteroidota</taxon>
        <taxon>Flavobacteriia</taxon>
        <taxon>Flavobacteriales</taxon>
        <taxon>Flavobacteriaceae</taxon>
        <taxon>Flavobacterium</taxon>
    </lineage>
</organism>
<dbReference type="OMA" id="NPYPQDI"/>
<evidence type="ECO:0000313" key="3">
    <source>
        <dbReference type="Proteomes" id="UP000220828"/>
    </source>
</evidence>
<evidence type="ECO:0000313" key="2">
    <source>
        <dbReference type="EMBL" id="PDS25201.1"/>
    </source>
</evidence>
<accession>A0A2H3KCS3</accession>
<feature type="transmembrane region" description="Helical" evidence="1">
    <location>
        <begin position="79"/>
        <end position="101"/>
    </location>
</feature>
<dbReference type="Gene3D" id="3.10.620.30">
    <property type="match status" value="1"/>
</dbReference>
<dbReference type="Proteomes" id="UP000220828">
    <property type="component" value="Unassembled WGS sequence"/>
</dbReference>
<name>A0A2H3KCS3_9FLAO</name>
<keyword evidence="1" id="KW-0472">Membrane</keyword>
<gene>
    <name evidence="2" type="ORF">B0A77_05880</name>
</gene>
<dbReference type="AlphaFoldDB" id="A0A2H3KCS3"/>
<keyword evidence="1" id="KW-1133">Transmembrane helix</keyword>
<sequence length="310" mass="35831">MNLSTQDKYNQIINQLKVAKPWDNIIIFLLNILITIPVFIIVHQNTMSFDGYYNLDRILLFILILVVFQLILRAMRKITFISIFLYIIALIYGTLFGGYGFESVYEDYQSILYSMNENPYPQDIIIEKLLPFPNKNKIIAAVEFENPKVRNFAMKAINKNFKNIKGYSKYRTIIQSFAVFKEINSQWHYVSDPKGHDYIAKASESLLYFSGDCDDYSVLMAASIKSIGAIPRIIHTGGHVYPEILIGNNIDLENINYLIKKILFNSESLNKKIHFHKDERGQIWVNLDYTAKHPGGPFLHEEILGALTLE</sequence>
<comment type="caution">
    <text evidence="2">The sequence shown here is derived from an EMBL/GenBank/DDBJ whole genome shotgun (WGS) entry which is preliminary data.</text>
</comment>
<reference evidence="2 3" key="1">
    <citation type="submission" date="2017-09" db="EMBL/GenBank/DDBJ databases">
        <title>Whole genomes of Flavobacteriaceae.</title>
        <authorList>
            <person name="Stine C."/>
            <person name="Li C."/>
            <person name="Tadesse D."/>
        </authorList>
    </citation>
    <scope>NUCLEOTIDE SEQUENCE [LARGE SCALE GENOMIC DNA]</scope>
    <source>
        <strain evidence="2 3">ATCC 35036</strain>
    </source>
</reference>
<feature type="transmembrane region" description="Helical" evidence="1">
    <location>
        <begin position="21"/>
        <end position="42"/>
    </location>
</feature>
<proteinExistence type="predicted"/>
<feature type="transmembrane region" description="Helical" evidence="1">
    <location>
        <begin position="54"/>
        <end position="72"/>
    </location>
</feature>